<dbReference type="Proteomes" id="UP000297861">
    <property type="component" value="Unassembled WGS sequence"/>
</dbReference>
<keyword evidence="1" id="KW-0812">Transmembrane</keyword>
<dbReference type="Gene3D" id="3.60.21.10">
    <property type="match status" value="1"/>
</dbReference>
<evidence type="ECO:0000313" key="4">
    <source>
        <dbReference type="Proteomes" id="UP000297861"/>
    </source>
</evidence>
<sequence length="375" mass="43489">MKVFFNALVVHLVLNVYVYIRGRQLLPPKKSYRMPYTAFFIVELLIYLIGLIGNVNLPHELLKPILLIGTSWMVLIGYLTALLLIFDGVKWLARWNRKIKQWQMERLSLRRSYFILSLVVVVSAMCYGNYRFYHPIINEYTLQVDKKAGDLDSLRVVMVADVHTGYLIDKKILNMYVDRIMEQKPDIILLVGDIIDYDLAPLQEQHMEEEFRRLKAPYGVYVSTGNHEYRLNAEEKIKWLGEQTGMTLLRDKTVKIDDKFYVVGREDDHAPNRKKLSEVMSNADKSYPVIVMNHEPKDLSEESNEKADVAVYGHTHNGQLFPYNILINLIYEVGHGYKKKDNTHVYVTSGLGLAGPQYRIGTISEIVVLNLKFQK</sequence>
<protein>
    <submittedName>
        <fullName evidence="3">Metallophosphoesterase</fullName>
    </submittedName>
</protein>
<dbReference type="InterPro" id="IPR004843">
    <property type="entry name" value="Calcineurin-like_PHP"/>
</dbReference>
<name>A0A4Y8KZD6_9BACT</name>
<keyword evidence="4" id="KW-1185">Reference proteome</keyword>
<dbReference type="EMBL" id="SOML01000011">
    <property type="protein sequence ID" value="TFD94222.1"/>
    <property type="molecule type" value="Genomic_DNA"/>
</dbReference>
<feature type="transmembrane region" description="Helical" evidence="1">
    <location>
        <begin position="34"/>
        <end position="53"/>
    </location>
</feature>
<evidence type="ECO:0000313" key="3">
    <source>
        <dbReference type="EMBL" id="TFD94222.1"/>
    </source>
</evidence>
<dbReference type="GO" id="GO:0016787">
    <property type="term" value="F:hydrolase activity"/>
    <property type="evidence" value="ECO:0007669"/>
    <property type="project" value="InterPro"/>
</dbReference>
<dbReference type="InterPro" id="IPR029052">
    <property type="entry name" value="Metallo-depent_PP-like"/>
</dbReference>
<feature type="transmembrane region" description="Helical" evidence="1">
    <location>
        <begin position="65"/>
        <end position="92"/>
    </location>
</feature>
<dbReference type="InterPro" id="IPR051158">
    <property type="entry name" value="Metallophosphoesterase_sf"/>
</dbReference>
<organism evidence="3 4">
    <name type="scientific">Dysgonomonas capnocytophagoides</name>
    <dbReference type="NCBI Taxonomy" id="45254"/>
    <lineage>
        <taxon>Bacteria</taxon>
        <taxon>Pseudomonadati</taxon>
        <taxon>Bacteroidota</taxon>
        <taxon>Bacteroidia</taxon>
        <taxon>Bacteroidales</taxon>
        <taxon>Dysgonomonadaceae</taxon>
        <taxon>Dysgonomonas</taxon>
    </lineage>
</organism>
<dbReference type="CDD" id="cd07385">
    <property type="entry name" value="MPP_YkuE_C"/>
    <property type="match status" value="1"/>
</dbReference>
<proteinExistence type="predicted"/>
<feature type="domain" description="Calcineurin-like phosphoesterase" evidence="2">
    <location>
        <begin position="154"/>
        <end position="317"/>
    </location>
</feature>
<dbReference type="Pfam" id="PF00149">
    <property type="entry name" value="Metallophos"/>
    <property type="match status" value="1"/>
</dbReference>
<dbReference type="PANTHER" id="PTHR31302">
    <property type="entry name" value="TRANSMEMBRANE PROTEIN WITH METALLOPHOSPHOESTERASE DOMAIN-RELATED"/>
    <property type="match status" value="1"/>
</dbReference>
<dbReference type="AlphaFoldDB" id="A0A4Y8KZD6"/>
<dbReference type="OrthoDB" id="9780884at2"/>
<dbReference type="SUPFAM" id="SSF56300">
    <property type="entry name" value="Metallo-dependent phosphatases"/>
    <property type="match status" value="1"/>
</dbReference>
<dbReference type="PANTHER" id="PTHR31302:SF0">
    <property type="entry name" value="TRANSMEMBRANE PROTEIN WITH METALLOPHOSPHOESTERASE DOMAIN"/>
    <property type="match status" value="1"/>
</dbReference>
<accession>A0A4Y8KZD6</accession>
<keyword evidence="1" id="KW-0472">Membrane</keyword>
<evidence type="ECO:0000256" key="1">
    <source>
        <dbReference type="SAM" id="Phobius"/>
    </source>
</evidence>
<feature type="transmembrane region" description="Helical" evidence="1">
    <location>
        <begin position="6"/>
        <end position="22"/>
    </location>
</feature>
<gene>
    <name evidence="3" type="ORF">E2605_15795</name>
</gene>
<feature type="transmembrane region" description="Helical" evidence="1">
    <location>
        <begin position="113"/>
        <end position="133"/>
    </location>
</feature>
<keyword evidence="1" id="KW-1133">Transmembrane helix</keyword>
<reference evidence="3 4" key="1">
    <citation type="submission" date="2019-03" db="EMBL/GenBank/DDBJ databases">
        <title>San Antonio Military Medical Center submission to MRSN (WRAIR), pending publication.</title>
        <authorList>
            <person name="Blyth D.M."/>
            <person name="Mccarthy S.L."/>
            <person name="Schall S.E."/>
            <person name="Stam J.A."/>
            <person name="Ong A.C."/>
            <person name="Mcgann P.T."/>
        </authorList>
    </citation>
    <scope>NUCLEOTIDE SEQUENCE [LARGE SCALE GENOMIC DNA]</scope>
    <source>
        <strain evidence="3 4">MRSN571793</strain>
    </source>
</reference>
<dbReference type="RefSeq" id="WP_026625561.1">
    <property type="nucleotide sequence ID" value="NZ_JAWZLG010000100.1"/>
</dbReference>
<evidence type="ECO:0000259" key="2">
    <source>
        <dbReference type="Pfam" id="PF00149"/>
    </source>
</evidence>
<comment type="caution">
    <text evidence="3">The sequence shown here is derived from an EMBL/GenBank/DDBJ whole genome shotgun (WGS) entry which is preliminary data.</text>
</comment>